<organism evidence="1 2">
    <name type="scientific">Paenibacillus thailandensis</name>
    <dbReference type="NCBI Taxonomy" id="393250"/>
    <lineage>
        <taxon>Bacteria</taxon>
        <taxon>Bacillati</taxon>
        <taxon>Bacillota</taxon>
        <taxon>Bacilli</taxon>
        <taxon>Bacillales</taxon>
        <taxon>Paenibacillaceae</taxon>
        <taxon>Paenibacillus</taxon>
    </lineage>
</organism>
<keyword evidence="2" id="KW-1185">Reference proteome</keyword>
<protein>
    <submittedName>
        <fullName evidence="1">Uncharacterized protein</fullName>
    </submittedName>
</protein>
<proteinExistence type="predicted"/>
<evidence type="ECO:0000313" key="2">
    <source>
        <dbReference type="Proteomes" id="UP001597493"/>
    </source>
</evidence>
<accession>A0ABW5QTZ1</accession>
<dbReference type="RefSeq" id="WP_379270511.1">
    <property type="nucleotide sequence ID" value="NZ_JBHUGT010000015.1"/>
</dbReference>
<reference evidence="2" key="1">
    <citation type="journal article" date="2019" name="Int. J. Syst. Evol. Microbiol.">
        <title>The Global Catalogue of Microorganisms (GCM) 10K type strain sequencing project: providing services to taxonomists for standard genome sequencing and annotation.</title>
        <authorList>
            <consortium name="The Broad Institute Genomics Platform"/>
            <consortium name="The Broad Institute Genome Sequencing Center for Infectious Disease"/>
            <person name="Wu L."/>
            <person name="Ma J."/>
        </authorList>
    </citation>
    <scope>NUCLEOTIDE SEQUENCE [LARGE SCALE GENOMIC DNA]</scope>
    <source>
        <strain evidence="2">TISTR 1827</strain>
    </source>
</reference>
<dbReference type="Proteomes" id="UP001597493">
    <property type="component" value="Unassembled WGS sequence"/>
</dbReference>
<evidence type="ECO:0000313" key="1">
    <source>
        <dbReference type="EMBL" id="MFD2659832.1"/>
    </source>
</evidence>
<name>A0ABW5QTZ1_9BACL</name>
<dbReference type="EMBL" id="JBHUMY010000006">
    <property type="protein sequence ID" value="MFD2659832.1"/>
    <property type="molecule type" value="Genomic_DNA"/>
</dbReference>
<gene>
    <name evidence="1" type="ORF">ACFSW5_06060</name>
</gene>
<comment type="caution">
    <text evidence="1">The sequence shown here is derived from an EMBL/GenBank/DDBJ whole genome shotgun (WGS) entry which is preliminary data.</text>
</comment>
<sequence>MDTAIKVNVMEKLASGELREIDEREWTAAMIESLNHVNYIMIGGVEYETIEGRLNVDTGALELLVAKVMHR</sequence>